<dbReference type="SUPFAM" id="SSF81296">
    <property type="entry name" value="E set domains"/>
    <property type="match status" value="1"/>
</dbReference>
<evidence type="ECO:0000256" key="1">
    <source>
        <dbReference type="ARBA" id="ARBA00022729"/>
    </source>
</evidence>
<dbReference type="AlphaFoldDB" id="A0A314XSA9"/>
<dbReference type="OrthoDB" id="2019572at2759"/>
<sequence length="568" mass="63332">MAHHNHFLIAIKSMITALFFTLHCIEFSGAVGRFSAGGRKGQWQLLLNNTGVVAMHMALTHDNTVVIFDQTEAGPSGYRLRRRHNGNRCTESRDDLADSSCYAHSVEYDISSNKVRPLRLYTDTWCSSGSFLSNGTLLQTGGYGSGTRRTRYFKPCGDGQCDWRQSERSLADDRWYASNQLLPEHDRIIVVGGRRTFTYEFVPKMSSNEGSHDLSFLHQTYDRSEGGNNLYPFLHLSSDGNLFIFANRDSILFNYRSNIVIKTFPRIPGDGSRNYPGSGSSVILPLDHTNNFQRVEVMVCGGAASGAHRAAGQNRFLKGLSSCGRMVITGNRHKWNMENMPGSRLLSDMLILPTGNVLIINGAKRGSGGWNNARNASLQPYLYNPNHKLGKRFSVLKSTKIARMYHSSAILLPDGRVLVGGGNPHESYTFSNVAYPTELRLQAFAPHYIGRQYHTYRPINLTINYGHGDLSGVKYGGDFNVSFWLGRKSSKVVEFSAYAPPFTTHSISMNQRLLKLRCKRLVRAESGLVHAVLEAPLSPNVAPSGYYMLTVVNGGIPSISQWVRFLHQ</sequence>
<organism evidence="4 5">
    <name type="scientific">Prunus yedoensis var. nudiflora</name>
    <dbReference type="NCBI Taxonomy" id="2094558"/>
    <lineage>
        <taxon>Eukaryota</taxon>
        <taxon>Viridiplantae</taxon>
        <taxon>Streptophyta</taxon>
        <taxon>Embryophyta</taxon>
        <taxon>Tracheophyta</taxon>
        <taxon>Spermatophyta</taxon>
        <taxon>Magnoliopsida</taxon>
        <taxon>eudicotyledons</taxon>
        <taxon>Gunneridae</taxon>
        <taxon>Pentapetalae</taxon>
        <taxon>rosids</taxon>
        <taxon>fabids</taxon>
        <taxon>Rosales</taxon>
        <taxon>Rosaceae</taxon>
        <taxon>Amygdaloideae</taxon>
        <taxon>Amygdaleae</taxon>
        <taxon>Prunus</taxon>
    </lineage>
</organism>
<dbReference type="PANTHER" id="PTHR32208">
    <property type="entry name" value="SECRETED PROTEIN-RELATED"/>
    <property type="match status" value="1"/>
</dbReference>
<dbReference type="CDD" id="cd02851">
    <property type="entry name" value="E_set_GO_C"/>
    <property type="match status" value="1"/>
</dbReference>
<evidence type="ECO:0000259" key="3">
    <source>
        <dbReference type="Pfam" id="PF09118"/>
    </source>
</evidence>
<dbReference type="Proteomes" id="UP000250321">
    <property type="component" value="Unassembled WGS sequence"/>
</dbReference>
<protein>
    <submittedName>
        <fullName evidence="4">WSC domain-containing protein-like</fullName>
    </submittedName>
</protein>
<dbReference type="EMBL" id="PJQY01002396">
    <property type="protein sequence ID" value="PQP94017.1"/>
    <property type="molecule type" value="Genomic_DNA"/>
</dbReference>
<dbReference type="InterPro" id="IPR037293">
    <property type="entry name" value="Gal_Oxidase_central_sf"/>
</dbReference>
<comment type="caution">
    <text evidence="4">The sequence shown here is derived from an EMBL/GenBank/DDBJ whole genome shotgun (WGS) entry which is preliminary data.</text>
</comment>
<dbReference type="PANTHER" id="PTHR32208:SF54">
    <property type="entry name" value="ALDEHYDE OXIDASE GLOX-LIKE"/>
    <property type="match status" value="1"/>
</dbReference>
<evidence type="ECO:0000313" key="5">
    <source>
        <dbReference type="Proteomes" id="UP000250321"/>
    </source>
</evidence>
<evidence type="ECO:0000259" key="2">
    <source>
        <dbReference type="Pfam" id="PF07250"/>
    </source>
</evidence>
<dbReference type="Pfam" id="PF09118">
    <property type="entry name" value="GO-like_E_set"/>
    <property type="match status" value="1"/>
</dbReference>
<reference evidence="4 5" key="1">
    <citation type="submission" date="2018-02" db="EMBL/GenBank/DDBJ databases">
        <title>Draft genome of wild Prunus yedoensis var. nudiflora.</title>
        <authorList>
            <person name="Baek S."/>
            <person name="Kim J.-H."/>
            <person name="Choi K."/>
            <person name="Kim G.-B."/>
            <person name="Cho A."/>
            <person name="Jang H."/>
            <person name="Shin C.-H."/>
            <person name="Yu H.-J."/>
            <person name="Mun J.-H."/>
        </authorList>
    </citation>
    <scope>NUCLEOTIDE SEQUENCE [LARGE SCALE GENOMIC DNA]</scope>
    <source>
        <strain evidence="5">cv. Jeju island</strain>
        <tissue evidence="4">Leaf</tissue>
    </source>
</reference>
<gene>
    <name evidence="4" type="ORF">Pyn_05525</name>
</gene>
<keyword evidence="1" id="KW-0732">Signal</keyword>
<dbReference type="InterPro" id="IPR015202">
    <property type="entry name" value="GO-like_E_set"/>
</dbReference>
<accession>A0A314XSA9</accession>
<proteinExistence type="predicted"/>
<feature type="domain" description="Galactose oxidase-like Early set" evidence="3">
    <location>
        <begin position="473"/>
        <end position="564"/>
    </location>
</feature>
<evidence type="ECO:0000313" key="4">
    <source>
        <dbReference type="EMBL" id="PQP94017.1"/>
    </source>
</evidence>
<dbReference type="SUPFAM" id="SSF50965">
    <property type="entry name" value="Galactose oxidase, central domain"/>
    <property type="match status" value="1"/>
</dbReference>
<dbReference type="Pfam" id="PF07250">
    <property type="entry name" value="Glyoxal_oxid_N"/>
    <property type="match status" value="1"/>
</dbReference>
<dbReference type="STRING" id="2094558.A0A314XSA9"/>
<keyword evidence="5" id="KW-1185">Reference proteome</keyword>
<dbReference type="Gene3D" id="2.130.10.80">
    <property type="entry name" value="Galactose oxidase/kelch, beta-propeller"/>
    <property type="match status" value="1"/>
</dbReference>
<name>A0A314XSA9_PRUYE</name>
<dbReference type="InterPro" id="IPR013783">
    <property type="entry name" value="Ig-like_fold"/>
</dbReference>
<dbReference type="InterPro" id="IPR014756">
    <property type="entry name" value="Ig_E-set"/>
</dbReference>
<dbReference type="Gene3D" id="2.60.40.10">
    <property type="entry name" value="Immunoglobulins"/>
    <property type="match status" value="1"/>
</dbReference>
<dbReference type="InterPro" id="IPR009880">
    <property type="entry name" value="Glyoxal_oxidase_N"/>
</dbReference>
<feature type="domain" description="Glyoxal oxidase N-terminal" evidence="2">
    <location>
        <begin position="55"/>
        <end position="448"/>
    </location>
</feature>
<dbReference type="InterPro" id="IPR011043">
    <property type="entry name" value="Gal_Oxase/kelch_b-propeller"/>
</dbReference>